<comment type="caution">
    <text evidence="1">The sequence shown here is derived from an EMBL/GenBank/DDBJ whole genome shotgun (WGS) entry which is preliminary data.</text>
</comment>
<reference evidence="1" key="1">
    <citation type="submission" date="2021-06" db="EMBL/GenBank/DDBJ databases">
        <title>New haloarchaea isolates fom saline soil.</title>
        <authorList>
            <person name="Duran-Viseras A."/>
            <person name="Sanchez-Porro C.S."/>
            <person name="Ventosa A."/>
        </authorList>
    </citation>
    <scope>NUCLEOTIDE SEQUENCE</scope>
    <source>
        <strain evidence="1">JCM 18369</strain>
    </source>
</reference>
<dbReference type="AlphaFoldDB" id="A0AA41KDD2"/>
<sequence>MTDTIPVPAPTSFARWLYSGRSAIERANAGALGATPLLPGRDAVVDARRTAPPLPAR</sequence>
<evidence type="ECO:0000313" key="2">
    <source>
        <dbReference type="Proteomes" id="UP001166304"/>
    </source>
</evidence>
<name>A0AA41KDD2_9EURY</name>
<dbReference type="RefSeq" id="WP_162413810.1">
    <property type="nucleotide sequence ID" value="NZ_JAHQXE010000005.1"/>
</dbReference>
<accession>A0AA41KDD2</accession>
<evidence type="ECO:0000313" key="1">
    <source>
        <dbReference type="EMBL" id="MBV0903400.1"/>
    </source>
</evidence>
<dbReference type="Proteomes" id="UP001166304">
    <property type="component" value="Unassembled WGS sequence"/>
</dbReference>
<protein>
    <submittedName>
        <fullName evidence="1">Uncharacterized protein</fullName>
    </submittedName>
</protein>
<dbReference type="EMBL" id="JAHQXE010000005">
    <property type="protein sequence ID" value="MBV0903400.1"/>
    <property type="molecule type" value="Genomic_DNA"/>
</dbReference>
<proteinExistence type="predicted"/>
<gene>
    <name evidence="1" type="ORF">KTS37_16560</name>
</gene>
<keyword evidence="2" id="KW-1185">Reference proteome</keyword>
<organism evidence="1 2">
    <name type="scientific">Haloarcula salina</name>
    <dbReference type="NCBI Taxonomy" id="1429914"/>
    <lineage>
        <taxon>Archaea</taxon>
        <taxon>Methanobacteriati</taxon>
        <taxon>Methanobacteriota</taxon>
        <taxon>Stenosarchaea group</taxon>
        <taxon>Halobacteria</taxon>
        <taxon>Halobacteriales</taxon>
        <taxon>Haloarculaceae</taxon>
        <taxon>Haloarcula</taxon>
    </lineage>
</organism>